<accession>A0A284RSP3</accession>
<protein>
    <submittedName>
        <fullName evidence="1">Uncharacterized protein</fullName>
    </submittedName>
</protein>
<gene>
    <name evidence="1" type="ORF">ARMOST_15190</name>
</gene>
<evidence type="ECO:0000313" key="1">
    <source>
        <dbReference type="EMBL" id="SJL11781.1"/>
    </source>
</evidence>
<reference evidence="2" key="1">
    <citation type="journal article" date="2017" name="Nat. Ecol. Evol.">
        <title>Genome expansion and lineage-specific genetic innovations in the forest pathogenic fungi Armillaria.</title>
        <authorList>
            <person name="Sipos G."/>
            <person name="Prasanna A.N."/>
            <person name="Walter M.C."/>
            <person name="O'Connor E."/>
            <person name="Balint B."/>
            <person name="Krizsan K."/>
            <person name="Kiss B."/>
            <person name="Hess J."/>
            <person name="Varga T."/>
            <person name="Slot J."/>
            <person name="Riley R."/>
            <person name="Boka B."/>
            <person name="Rigling D."/>
            <person name="Barry K."/>
            <person name="Lee J."/>
            <person name="Mihaltcheva S."/>
            <person name="LaButti K."/>
            <person name="Lipzen A."/>
            <person name="Waldron R."/>
            <person name="Moloney N.M."/>
            <person name="Sperisen C."/>
            <person name="Kredics L."/>
            <person name="Vagvoelgyi C."/>
            <person name="Patrignani A."/>
            <person name="Fitzpatrick D."/>
            <person name="Nagy I."/>
            <person name="Doyle S."/>
            <person name="Anderson J.B."/>
            <person name="Grigoriev I.V."/>
            <person name="Gueldener U."/>
            <person name="Muensterkoetter M."/>
            <person name="Nagy L.G."/>
        </authorList>
    </citation>
    <scope>NUCLEOTIDE SEQUENCE [LARGE SCALE GENOMIC DNA]</scope>
    <source>
        <strain evidence="2">C18/9</strain>
    </source>
</reference>
<proteinExistence type="predicted"/>
<name>A0A284RSP3_ARMOS</name>
<keyword evidence="2" id="KW-1185">Reference proteome</keyword>
<organism evidence="1 2">
    <name type="scientific">Armillaria ostoyae</name>
    <name type="common">Armillaria root rot fungus</name>
    <dbReference type="NCBI Taxonomy" id="47428"/>
    <lineage>
        <taxon>Eukaryota</taxon>
        <taxon>Fungi</taxon>
        <taxon>Dikarya</taxon>
        <taxon>Basidiomycota</taxon>
        <taxon>Agaricomycotina</taxon>
        <taxon>Agaricomycetes</taxon>
        <taxon>Agaricomycetidae</taxon>
        <taxon>Agaricales</taxon>
        <taxon>Marasmiineae</taxon>
        <taxon>Physalacriaceae</taxon>
        <taxon>Armillaria</taxon>
    </lineage>
</organism>
<sequence length="93" mass="11096">MDLLYMEQLKDELNININDIPNLTNDFQEIGFRPEEAEQEEIHQEFIGVDYRHDFVPYSNKTVHIFQYNLVHKQLSSLMLFIEPIKDDTIDPV</sequence>
<evidence type="ECO:0000313" key="2">
    <source>
        <dbReference type="Proteomes" id="UP000219338"/>
    </source>
</evidence>
<dbReference type="EMBL" id="FUEG01000015">
    <property type="protein sequence ID" value="SJL11781.1"/>
    <property type="molecule type" value="Genomic_DNA"/>
</dbReference>
<dbReference type="AlphaFoldDB" id="A0A284RSP3"/>
<dbReference type="Proteomes" id="UP000219338">
    <property type="component" value="Unassembled WGS sequence"/>
</dbReference>